<dbReference type="FunFam" id="3.40.309.10:FF:000009">
    <property type="entry name" value="Aldehyde dehydrogenase A"/>
    <property type="match status" value="1"/>
</dbReference>
<evidence type="ECO:0000259" key="5">
    <source>
        <dbReference type="Pfam" id="PF00171"/>
    </source>
</evidence>
<dbReference type="PANTHER" id="PTHR43353:SF5">
    <property type="entry name" value="SUCCINATE-SEMIALDEHYDE DEHYDROGENASE, MITOCHONDRIAL"/>
    <property type="match status" value="1"/>
</dbReference>
<dbReference type="FunFam" id="3.40.605.10:FF:000026">
    <property type="entry name" value="Aldehyde dehydrogenase, putative"/>
    <property type="match status" value="1"/>
</dbReference>
<protein>
    <submittedName>
        <fullName evidence="6">Succinate-semialdehyde dehydrogenase</fullName>
    </submittedName>
</protein>
<dbReference type="InterPro" id="IPR050740">
    <property type="entry name" value="Aldehyde_DH_Superfamily"/>
</dbReference>
<dbReference type="GO" id="GO:0009450">
    <property type="term" value="P:gamma-aminobutyric acid catabolic process"/>
    <property type="evidence" value="ECO:0007669"/>
    <property type="project" value="TreeGrafter"/>
</dbReference>
<evidence type="ECO:0000256" key="4">
    <source>
        <dbReference type="RuleBase" id="RU003345"/>
    </source>
</evidence>
<feature type="active site" evidence="3">
    <location>
        <position position="265"/>
    </location>
</feature>
<evidence type="ECO:0000256" key="2">
    <source>
        <dbReference type="ARBA" id="ARBA00023002"/>
    </source>
</evidence>
<accession>W5Y4E1</accession>
<evidence type="ECO:0000256" key="3">
    <source>
        <dbReference type="PROSITE-ProRule" id="PRU10007"/>
    </source>
</evidence>
<dbReference type="PANTHER" id="PTHR43353">
    <property type="entry name" value="SUCCINATE-SEMIALDEHYDE DEHYDROGENASE, MITOCHONDRIAL"/>
    <property type="match status" value="1"/>
</dbReference>
<dbReference type="Gene3D" id="3.40.605.10">
    <property type="entry name" value="Aldehyde Dehydrogenase, Chain A, domain 1"/>
    <property type="match status" value="1"/>
</dbReference>
<dbReference type="InterPro" id="IPR016161">
    <property type="entry name" value="Ald_DH/histidinol_DH"/>
</dbReference>
<dbReference type="CDD" id="cd07103">
    <property type="entry name" value="ALDH_F5_SSADH_GabD"/>
    <property type="match status" value="1"/>
</dbReference>
<evidence type="ECO:0000313" key="6">
    <source>
        <dbReference type="EMBL" id="AHI23730.1"/>
    </source>
</evidence>
<evidence type="ECO:0000256" key="1">
    <source>
        <dbReference type="ARBA" id="ARBA00009986"/>
    </source>
</evidence>
<feature type="domain" description="Aldehyde dehydrogenase" evidence="5">
    <location>
        <begin position="30"/>
        <end position="486"/>
    </location>
</feature>
<dbReference type="KEGG" id="cvt:B843_11770"/>
<keyword evidence="7" id="KW-1185">Reference proteome</keyword>
<dbReference type="STRING" id="1224164.B843_11770"/>
<dbReference type="Proteomes" id="UP000019222">
    <property type="component" value="Chromosome"/>
</dbReference>
<reference evidence="6 7" key="1">
    <citation type="submission" date="2013-02" db="EMBL/GenBank/DDBJ databases">
        <title>The complete genome sequence of Corynebacterium vitaeruminis DSM 20294.</title>
        <authorList>
            <person name="Ruckert C."/>
            <person name="Albersmeier A."/>
            <person name="Kalinowski J."/>
        </authorList>
    </citation>
    <scope>NUCLEOTIDE SEQUENCE [LARGE SCALE GENOMIC DNA]</scope>
    <source>
        <strain evidence="7">ATCC 10234</strain>
    </source>
</reference>
<sequence length="491" mass="52078">MRTGIGNAQHAAQVPTGMWLGTSLLAANRGQQFAVDDPATEAVIAEVADTTEKDWFDALDLAEQARPEWEATSPRERSELLREIFNEIVRRKDEFAVAMSCEMGKPFAEALGEVAYGAEYFRWFAEEAVRSNGRVAPAPAGNGTIIVTRKPVGTVVAITPWNFPLAMATRKIAPALAAGCPIIVKPAAETPLTLLLLGEVIAGVCLKLGAPNGIVSILPTTDAAGFSSSLMKDPRVKKVTFTGSTGVGKLLVRQSADNLQRTSMELGGNAPFVVAEDADLDLVLTCAMQAKMRNGGEACIAANRFLVHEAVAEAFVDKLTASMQAVRTGHGLEEGTTLGPIITRKQRDRIAELVDEAIAGGARATTGGSTPSGQGYFYPATVLVDVPEDARILREEIFGPVATVTTFASNEEAVAKANATEFGLAAYAFTENVHTAQYFASRLEAGMVGINRGAISDPAAPFGGIKQSGFGREGGTEGIEEYQHVQYLAWT</sequence>
<evidence type="ECO:0000313" key="7">
    <source>
        <dbReference type="Proteomes" id="UP000019222"/>
    </source>
</evidence>
<dbReference type="InterPro" id="IPR029510">
    <property type="entry name" value="Ald_DH_CS_GLU"/>
</dbReference>
<dbReference type="InterPro" id="IPR015590">
    <property type="entry name" value="Aldehyde_DH_dom"/>
</dbReference>
<keyword evidence="2 4" id="KW-0560">Oxidoreductase</keyword>
<name>W5Y4E1_9CORY</name>
<dbReference type="GO" id="GO:0004777">
    <property type="term" value="F:succinate-semialdehyde dehydrogenase (NAD+) activity"/>
    <property type="evidence" value="ECO:0007669"/>
    <property type="project" value="TreeGrafter"/>
</dbReference>
<dbReference type="Pfam" id="PF00171">
    <property type="entry name" value="Aldedh"/>
    <property type="match status" value="1"/>
</dbReference>
<comment type="similarity">
    <text evidence="1 4">Belongs to the aldehyde dehydrogenase family.</text>
</comment>
<dbReference type="PROSITE" id="PS00687">
    <property type="entry name" value="ALDEHYDE_DEHYDR_GLU"/>
    <property type="match status" value="1"/>
</dbReference>
<dbReference type="PATRIC" id="fig|1224164.3.peg.2371"/>
<dbReference type="InterPro" id="IPR016163">
    <property type="entry name" value="Ald_DH_C"/>
</dbReference>
<dbReference type="eggNOG" id="COG1012">
    <property type="taxonomic scope" value="Bacteria"/>
</dbReference>
<dbReference type="FunFam" id="3.40.605.10:FF:000007">
    <property type="entry name" value="NAD/NADP-dependent betaine aldehyde dehydrogenase"/>
    <property type="match status" value="1"/>
</dbReference>
<proteinExistence type="inferred from homology"/>
<dbReference type="SUPFAM" id="SSF53720">
    <property type="entry name" value="ALDH-like"/>
    <property type="match status" value="1"/>
</dbReference>
<dbReference type="AlphaFoldDB" id="W5Y4E1"/>
<gene>
    <name evidence="6" type="ORF">B843_11770</name>
</gene>
<dbReference type="EMBL" id="CP004353">
    <property type="protein sequence ID" value="AHI23730.1"/>
    <property type="molecule type" value="Genomic_DNA"/>
</dbReference>
<dbReference type="Gene3D" id="3.40.309.10">
    <property type="entry name" value="Aldehyde Dehydrogenase, Chain A, domain 2"/>
    <property type="match status" value="1"/>
</dbReference>
<dbReference type="RefSeq" id="WP_034649362.1">
    <property type="nucleotide sequence ID" value="NZ_CP004353.1"/>
</dbReference>
<dbReference type="InterPro" id="IPR016162">
    <property type="entry name" value="Ald_DH_N"/>
</dbReference>
<organism evidence="6 7">
    <name type="scientific">Corynebacterium vitaeruminis DSM 20294</name>
    <dbReference type="NCBI Taxonomy" id="1224164"/>
    <lineage>
        <taxon>Bacteria</taxon>
        <taxon>Bacillati</taxon>
        <taxon>Actinomycetota</taxon>
        <taxon>Actinomycetes</taxon>
        <taxon>Mycobacteriales</taxon>
        <taxon>Corynebacteriaceae</taxon>
        <taxon>Corynebacterium</taxon>
    </lineage>
</organism>
<dbReference type="HOGENOM" id="CLU_005391_5_1_11"/>